<feature type="transmembrane region" description="Helical" evidence="7">
    <location>
        <begin position="257"/>
        <end position="276"/>
    </location>
</feature>
<keyword evidence="3 7" id="KW-0812">Transmembrane</keyword>
<feature type="domain" description="Cation efflux protein cytoplasmic" evidence="9">
    <location>
        <begin position="357"/>
        <end position="424"/>
    </location>
</feature>
<feature type="compositionally biased region" description="Basic and acidic residues" evidence="6">
    <location>
        <begin position="50"/>
        <end position="60"/>
    </location>
</feature>
<accession>A0A9P8L5K7</accession>
<dbReference type="InterPro" id="IPR058533">
    <property type="entry name" value="Cation_efflux_TM"/>
</dbReference>
<dbReference type="InterPro" id="IPR027470">
    <property type="entry name" value="Cation_efflux_CTD"/>
</dbReference>
<feature type="transmembrane region" description="Helical" evidence="7">
    <location>
        <begin position="148"/>
        <end position="168"/>
    </location>
</feature>
<protein>
    <recommendedName>
        <fullName evidence="12">Cation efflux protein cytoplasmic domain-containing protein</fullName>
    </recommendedName>
</protein>
<dbReference type="PANTHER" id="PTHR43840">
    <property type="entry name" value="MITOCHONDRIAL METAL TRANSPORTER 1-RELATED"/>
    <property type="match status" value="1"/>
</dbReference>
<evidence type="ECO:0000256" key="2">
    <source>
        <dbReference type="ARBA" id="ARBA00022448"/>
    </source>
</evidence>
<dbReference type="PANTHER" id="PTHR43840:SF12">
    <property type="entry name" value="CATION DIFFUSION FACILITATOR 1 (AFU_ORTHOLOGUE AFUA_1G14440)"/>
    <property type="match status" value="1"/>
</dbReference>
<comment type="caution">
    <text evidence="10">The sequence shown here is derived from an EMBL/GenBank/DDBJ whole genome shotgun (WGS) entry which is preliminary data.</text>
</comment>
<evidence type="ECO:0000313" key="11">
    <source>
        <dbReference type="Proteomes" id="UP000698800"/>
    </source>
</evidence>
<dbReference type="SUPFAM" id="SSF160240">
    <property type="entry name" value="Cation efflux protein cytoplasmic domain-like"/>
    <property type="match status" value="1"/>
</dbReference>
<keyword evidence="4 7" id="KW-1133">Transmembrane helix</keyword>
<feature type="region of interest" description="Disordered" evidence="6">
    <location>
        <begin position="46"/>
        <end position="69"/>
    </location>
</feature>
<dbReference type="EMBL" id="JAGHQL010000036">
    <property type="protein sequence ID" value="KAH0543229.1"/>
    <property type="molecule type" value="Genomic_DNA"/>
</dbReference>
<keyword evidence="11" id="KW-1185">Reference proteome</keyword>
<dbReference type="SUPFAM" id="SSF161111">
    <property type="entry name" value="Cation efflux protein transmembrane domain-like"/>
    <property type="match status" value="1"/>
</dbReference>
<dbReference type="Gene3D" id="1.20.1510.10">
    <property type="entry name" value="Cation efflux protein transmembrane domain"/>
    <property type="match status" value="1"/>
</dbReference>
<sequence length="439" mass="49177">MHGIGCILIGTSTPAHEASASRLATTTGLEPIPSLSDDRDTILRHAAHSPSRDDVEDQRPPRYTQENDPYQLSTRLKSPSEINLIRANTSRKRDGWGPLATKDKQKAKKIQGFYESQNVNIQRLLMSVDEHRREAKNVHVETQLRYKIAVNGSFVANLLLAALQIYGAASSGSLSLFTTMADALFDPMSNVMLILSNRAVNRVDPRKYPSGKARIETAGNIVFCFLMCSVSFILIVLSARDLVVGSSSGTNRFHLPSVIAVSIAFSTKLCLLLYCWALRDVYSQVRILWEDHRNDLFINGFGLLTSVGGSKLRWWIDPMGAIILSCLIAGLWLRTAYSEFLLLIGVTADTQMLQWITYIAMTHSPMITHIDTVRAYHSGPRMIVEVDVVMHAEETLRATHDVAEDLQMKLESLPDVERAYVHVDFETSHKPEHFLKKEL</sequence>
<evidence type="ECO:0000259" key="8">
    <source>
        <dbReference type="Pfam" id="PF01545"/>
    </source>
</evidence>
<name>A0A9P8L5K7_9PEZI</name>
<dbReference type="InterPro" id="IPR050291">
    <property type="entry name" value="CDF_Transporter"/>
</dbReference>
<dbReference type="InterPro" id="IPR027469">
    <property type="entry name" value="Cation_efflux_TMD_sf"/>
</dbReference>
<dbReference type="GO" id="GO:0098771">
    <property type="term" value="P:inorganic ion homeostasis"/>
    <property type="evidence" value="ECO:0007669"/>
    <property type="project" value="UniProtKB-ARBA"/>
</dbReference>
<dbReference type="Proteomes" id="UP000698800">
    <property type="component" value="Unassembled WGS sequence"/>
</dbReference>
<evidence type="ECO:0000256" key="3">
    <source>
        <dbReference type="ARBA" id="ARBA00022692"/>
    </source>
</evidence>
<comment type="subcellular location">
    <subcellularLocation>
        <location evidence="1">Membrane</location>
        <topology evidence="1">Multi-pass membrane protein</topology>
    </subcellularLocation>
</comment>
<dbReference type="GO" id="GO:0030003">
    <property type="term" value="P:intracellular monoatomic cation homeostasis"/>
    <property type="evidence" value="ECO:0007669"/>
    <property type="project" value="UniProtKB-ARBA"/>
</dbReference>
<dbReference type="Pfam" id="PF01545">
    <property type="entry name" value="Cation_efflux"/>
    <property type="match status" value="1"/>
</dbReference>
<dbReference type="GO" id="GO:0016020">
    <property type="term" value="C:membrane"/>
    <property type="evidence" value="ECO:0007669"/>
    <property type="project" value="UniProtKB-SubCell"/>
</dbReference>
<gene>
    <name evidence="10" type="ORF">FGG08_002393</name>
</gene>
<feature type="transmembrane region" description="Helical" evidence="7">
    <location>
        <begin position="217"/>
        <end position="237"/>
    </location>
</feature>
<feature type="transmembrane region" description="Helical" evidence="7">
    <location>
        <begin position="174"/>
        <end position="196"/>
    </location>
</feature>
<feature type="domain" description="Cation efflux protein transmembrane" evidence="8">
    <location>
        <begin position="153"/>
        <end position="343"/>
    </location>
</feature>
<evidence type="ECO:0000259" key="9">
    <source>
        <dbReference type="Pfam" id="PF16916"/>
    </source>
</evidence>
<evidence type="ECO:0000256" key="6">
    <source>
        <dbReference type="SAM" id="MobiDB-lite"/>
    </source>
</evidence>
<keyword evidence="2" id="KW-0813">Transport</keyword>
<organism evidence="10 11">
    <name type="scientific">Glutinoglossum americanum</name>
    <dbReference type="NCBI Taxonomy" id="1670608"/>
    <lineage>
        <taxon>Eukaryota</taxon>
        <taxon>Fungi</taxon>
        <taxon>Dikarya</taxon>
        <taxon>Ascomycota</taxon>
        <taxon>Pezizomycotina</taxon>
        <taxon>Geoglossomycetes</taxon>
        <taxon>Geoglossales</taxon>
        <taxon>Geoglossaceae</taxon>
        <taxon>Glutinoglossum</taxon>
    </lineage>
</organism>
<dbReference type="Gene3D" id="3.30.70.1350">
    <property type="entry name" value="Cation efflux protein, cytoplasmic domain"/>
    <property type="match status" value="1"/>
</dbReference>
<dbReference type="Pfam" id="PF16916">
    <property type="entry name" value="ZT_dimer"/>
    <property type="match status" value="1"/>
</dbReference>
<dbReference type="AlphaFoldDB" id="A0A9P8L5K7"/>
<evidence type="ECO:0008006" key="12">
    <source>
        <dbReference type="Google" id="ProtNLM"/>
    </source>
</evidence>
<evidence type="ECO:0000313" key="10">
    <source>
        <dbReference type="EMBL" id="KAH0543229.1"/>
    </source>
</evidence>
<evidence type="ECO:0000256" key="5">
    <source>
        <dbReference type="ARBA" id="ARBA00023136"/>
    </source>
</evidence>
<dbReference type="InterPro" id="IPR036837">
    <property type="entry name" value="Cation_efflux_CTD_sf"/>
</dbReference>
<evidence type="ECO:0000256" key="4">
    <source>
        <dbReference type="ARBA" id="ARBA00022989"/>
    </source>
</evidence>
<feature type="transmembrane region" description="Helical" evidence="7">
    <location>
        <begin position="322"/>
        <end position="344"/>
    </location>
</feature>
<reference evidence="10" key="1">
    <citation type="submission" date="2021-03" db="EMBL/GenBank/DDBJ databases">
        <title>Comparative genomics and phylogenomic investigation of the class Geoglossomycetes provide insights into ecological specialization and systematics.</title>
        <authorList>
            <person name="Melie T."/>
            <person name="Pirro S."/>
            <person name="Miller A.N."/>
            <person name="Quandt A."/>
        </authorList>
    </citation>
    <scope>NUCLEOTIDE SEQUENCE</scope>
    <source>
        <strain evidence="10">GBOQ0MN5Z8</strain>
    </source>
</reference>
<dbReference type="FunFam" id="1.20.1510.10:FF:000005">
    <property type="entry name" value="Putative Cation diffusion facilitator 1"/>
    <property type="match status" value="1"/>
</dbReference>
<dbReference type="GO" id="GO:0008324">
    <property type="term" value="F:monoatomic cation transmembrane transporter activity"/>
    <property type="evidence" value="ECO:0007669"/>
    <property type="project" value="InterPro"/>
</dbReference>
<evidence type="ECO:0000256" key="7">
    <source>
        <dbReference type="SAM" id="Phobius"/>
    </source>
</evidence>
<keyword evidence="5 7" id="KW-0472">Membrane</keyword>
<proteinExistence type="predicted"/>
<dbReference type="FunFam" id="3.30.70.1350:FF:000003">
    <property type="entry name" value="Cation diffusion facilitator 1"/>
    <property type="match status" value="1"/>
</dbReference>
<feature type="transmembrane region" description="Helical" evidence="7">
    <location>
        <begin position="296"/>
        <end position="316"/>
    </location>
</feature>
<evidence type="ECO:0000256" key="1">
    <source>
        <dbReference type="ARBA" id="ARBA00004141"/>
    </source>
</evidence>
<dbReference type="OrthoDB" id="78296at2759"/>